<name>A0ACA9TWE5_BIOOC</name>
<organism evidence="1 2">
    <name type="scientific">Clonostachys rosea f. rosea IK726</name>
    <dbReference type="NCBI Taxonomy" id="1349383"/>
    <lineage>
        <taxon>Eukaryota</taxon>
        <taxon>Fungi</taxon>
        <taxon>Dikarya</taxon>
        <taxon>Ascomycota</taxon>
        <taxon>Pezizomycotina</taxon>
        <taxon>Sordariomycetes</taxon>
        <taxon>Hypocreomycetidae</taxon>
        <taxon>Hypocreales</taxon>
        <taxon>Bionectriaceae</taxon>
        <taxon>Clonostachys</taxon>
    </lineage>
</organism>
<keyword evidence="2" id="KW-1185">Reference proteome</keyword>
<dbReference type="EMBL" id="CADEHS020000008">
    <property type="protein sequence ID" value="CAG9945234.1"/>
    <property type="molecule type" value="Genomic_DNA"/>
</dbReference>
<protein>
    <submittedName>
        <fullName evidence="1">Uncharacterized protein</fullName>
    </submittedName>
</protein>
<accession>A0ACA9TWE5</accession>
<gene>
    <name evidence="1" type="ORF">CRV2_00011327</name>
</gene>
<reference evidence="1" key="2">
    <citation type="submission" date="2021-10" db="EMBL/GenBank/DDBJ databases">
        <authorList>
            <person name="Piombo E."/>
        </authorList>
    </citation>
    <scope>NUCLEOTIDE SEQUENCE</scope>
</reference>
<reference evidence="1" key="1">
    <citation type="submission" date="2020-04" db="EMBL/GenBank/DDBJ databases">
        <authorList>
            <person name="Broberg M."/>
        </authorList>
    </citation>
    <scope>NUCLEOTIDE SEQUENCE</scope>
</reference>
<evidence type="ECO:0000313" key="2">
    <source>
        <dbReference type="Proteomes" id="UP000836387"/>
    </source>
</evidence>
<evidence type="ECO:0000313" key="1">
    <source>
        <dbReference type="EMBL" id="CAG9945234.1"/>
    </source>
</evidence>
<sequence length="265" mass="29002">MASSSGVPSSSTTSAPTPSTTSAPTSSTTSALLPAPRLGVTSGASSSERLFAGFYFVDASNAAQRLAQGMMREPLDFACHVQLAEDFSFAASSHPSDRTSLPPVESDVSSQARILTDALDPFLQHFTTAESHPGQKKHLQAVIEEGAKLDLLVGQVCQLPVLQQCRSQFRFKPSWRYIIRATVETDLFIKVAQACEKDLELLDNLYNDCRAFIHLQRGISDQSSRLIDDVRKGLNEVYGAVDLYLGIDSMGKYVLQKRLTVLWNQ</sequence>
<dbReference type="Proteomes" id="UP000836387">
    <property type="component" value="Unassembled WGS sequence"/>
</dbReference>
<comment type="caution">
    <text evidence="1">The sequence shown here is derived from an EMBL/GenBank/DDBJ whole genome shotgun (WGS) entry which is preliminary data.</text>
</comment>
<proteinExistence type="predicted"/>